<dbReference type="EMBL" id="CP090958">
    <property type="protein sequence ID" value="WGW12731.1"/>
    <property type="molecule type" value="Genomic_DNA"/>
</dbReference>
<reference evidence="1 2" key="1">
    <citation type="submission" date="2023-05" db="EMBL/GenBank/DDBJ databases">
        <title>Lithophilousrod everest ZFBP1038 complete genpme.</title>
        <authorList>
            <person name="Tian M."/>
        </authorList>
    </citation>
    <scope>NUCLEOTIDE SEQUENCE [LARGE SCALE GENOMIC DNA]</scope>
    <source>
        <strain evidence="1 2">ZFBP1038</strain>
    </source>
</reference>
<dbReference type="RefSeq" id="WP_349639535.1">
    <property type="nucleotide sequence ID" value="NZ_CP090958.1"/>
</dbReference>
<proteinExistence type="predicted"/>
<protein>
    <submittedName>
        <fullName evidence="1">Uncharacterized protein</fullName>
    </submittedName>
</protein>
<accession>A0ABY8QWZ0</accession>
<name>A0ABY8QWZ0_9MICO</name>
<gene>
    <name evidence="1" type="ORF">LWF01_02870</name>
</gene>
<organism evidence="1 2">
    <name type="scientific">Saxibacter everestensis</name>
    <dbReference type="NCBI Taxonomy" id="2909229"/>
    <lineage>
        <taxon>Bacteria</taxon>
        <taxon>Bacillati</taxon>
        <taxon>Actinomycetota</taxon>
        <taxon>Actinomycetes</taxon>
        <taxon>Micrococcales</taxon>
        <taxon>Brevibacteriaceae</taxon>
        <taxon>Saxibacter</taxon>
    </lineage>
</organism>
<evidence type="ECO:0000313" key="1">
    <source>
        <dbReference type="EMBL" id="WGW12731.1"/>
    </source>
</evidence>
<sequence length="42" mass="4421">MALKLVFCKDGGNDHVVVNVSGKCVYCGQDFSDPEGDDDDGA</sequence>
<evidence type="ECO:0000313" key="2">
    <source>
        <dbReference type="Proteomes" id="UP001209083"/>
    </source>
</evidence>
<dbReference type="Proteomes" id="UP001209083">
    <property type="component" value="Chromosome"/>
</dbReference>
<keyword evidence="2" id="KW-1185">Reference proteome</keyword>